<dbReference type="FunFam" id="3.30.1370.10:FF:000001">
    <property type="entry name" value="Polyribonucleotide nucleotidyltransferase"/>
    <property type="match status" value="1"/>
</dbReference>
<evidence type="ECO:0000313" key="6">
    <source>
        <dbReference type="EMBL" id="EKC79985.1"/>
    </source>
</evidence>
<evidence type="ECO:0000256" key="3">
    <source>
        <dbReference type="ARBA" id="ARBA00022842"/>
    </source>
</evidence>
<keyword evidence="1 6" id="KW-0808">Transferase</keyword>
<dbReference type="Gene3D" id="2.40.50.140">
    <property type="entry name" value="Nucleic acid-binding proteins"/>
    <property type="match status" value="1"/>
</dbReference>
<dbReference type="Pfam" id="PF00575">
    <property type="entry name" value="S1"/>
    <property type="match status" value="1"/>
</dbReference>
<gene>
    <name evidence="6" type="ORF">LEA_01862</name>
</gene>
<dbReference type="EMBL" id="AJWY01001301">
    <property type="protein sequence ID" value="EKC79985.1"/>
    <property type="molecule type" value="Genomic_DNA"/>
</dbReference>
<dbReference type="SUPFAM" id="SSF50249">
    <property type="entry name" value="Nucleic acid-binding proteins"/>
    <property type="match status" value="1"/>
</dbReference>
<evidence type="ECO:0000256" key="2">
    <source>
        <dbReference type="ARBA" id="ARBA00022695"/>
    </source>
</evidence>
<comment type="caution">
    <text evidence="6">The sequence shown here is derived from an EMBL/GenBank/DDBJ whole genome shotgun (WGS) entry which is preliminary data.</text>
</comment>
<dbReference type="AlphaFoldDB" id="K1UP93"/>
<dbReference type="FunFam" id="2.40.50.140:FF:000023">
    <property type="entry name" value="Polyribonucleotide nucleotidyltransferase"/>
    <property type="match status" value="1"/>
</dbReference>
<keyword evidence="2" id="KW-0548">Nucleotidyltransferase</keyword>
<dbReference type="InterPro" id="IPR036612">
    <property type="entry name" value="KH_dom_type_1_sf"/>
</dbReference>
<dbReference type="GO" id="GO:0004654">
    <property type="term" value="F:polyribonucleotide nucleotidyltransferase activity"/>
    <property type="evidence" value="ECO:0007669"/>
    <property type="project" value="InterPro"/>
</dbReference>
<dbReference type="InterPro" id="IPR003029">
    <property type="entry name" value="S1_domain"/>
</dbReference>
<dbReference type="InterPro" id="IPR004088">
    <property type="entry name" value="KH_dom_type_1"/>
</dbReference>
<dbReference type="CDD" id="cd02393">
    <property type="entry name" value="KH-I_PNPase"/>
    <property type="match status" value="1"/>
</dbReference>
<name>K1UP93_9ZZZZ</name>
<reference evidence="6" key="1">
    <citation type="journal article" date="2013" name="Environ. Microbiol.">
        <title>Microbiota from the distal guts of lean and obese adolescents exhibit partial functional redundancy besides clear differences in community structure.</title>
        <authorList>
            <person name="Ferrer M."/>
            <person name="Ruiz A."/>
            <person name="Lanza F."/>
            <person name="Haange S.B."/>
            <person name="Oberbach A."/>
            <person name="Till H."/>
            <person name="Bargiela R."/>
            <person name="Campoy C."/>
            <person name="Segura M.T."/>
            <person name="Richter M."/>
            <person name="von Bergen M."/>
            <person name="Seifert J."/>
            <person name="Suarez A."/>
        </authorList>
    </citation>
    <scope>NUCLEOTIDE SEQUENCE</scope>
</reference>
<dbReference type="PROSITE" id="PS50126">
    <property type="entry name" value="S1"/>
    <property type="match status" value="1"/>
</dbReference>
<dbReference type="GO" id="GO:0005829">
    <property type="term" value="C:cytosol"/>
    <property type="evidence" value="ECO:0007669"/>
    <property type="project" value="TreeGrafter"/>
</dbReference>
<keyword evidence="3" id="KW-0460">Magnesium</keyword>
<organism evidence="6">
    <name type="scientific">human gut metagenome</name>
    <dbReference type="NCBI Taxonomy" id="408170"/>
    <lineage>
        <taxon>unclassified sequences</taxon>
        <taxon>metagenomes</taxon>
        <taxon>organismal metagenomes</taxon>
    </lineage>
</organism>
<dbReference type="InterPro" id="IPR004087">
    <property type="entry name" value="KH_dom"/>
</dbReference>
<sequence length="149" mass="16394">MLNYKVPVDKIREVIGTGGKVIQKLCADFEVKIDIDEEGNVFICGQDLEKAQNCIAMIKAITSPPEVGAIYKGKVVRIMNFGAFVEIAPGKDGMVHISELENRRVEKVEDVVSIGDEIIVKVLEIDNQGKIRLSRKAALAEIEAKKKNG</sequence>
<dbReference type="SUPFAM" id="SSF54791">
    <property type="entry name" value="Eukaryotic type KH-domain (KH-domain type I)"/>
    <property type="match status" value="1"/>
</dbReference>
<dbReference type="SMART" id="SM00322">
    <property type="entry name" value="KH"/>
    <property type="match status" value="1"/>
</dbReference>
<proteinExistence type="predicted"/>
<protein>
    <submittedName>
        <fullName evidence="6">Polyribonucleotide nucleotidyltransferase</fullName>
    </submittedName>
</protein>
<accession>K1UP93</accession>
<dbReference type="PROSITE" id="PS50084">
    <property type="entry name" value="KH_TYPE_1"/>
    <property type="match status" value="1"/>
</dbReference>
<evidence type="ECO:0000259" key="5">
    <source>
        <dbReference type="PROSITE" id="PS50126"/>
    </source>
</evidence>
<dbReference type="Gene3D" id="3.30.1370.10">
    <property type="entry name" value="K Homology domain, type 1"/>
    <property type="match status" value="1"/>
</dbReference>
<dbReference type="InterPro" id="IPR012162">
    <property type="entry name" value="PNPase"/>
</dbReference>
<dbReference type="GO" id="GO:0000175">
    <property type="term" value="F:3'-5'-RNA exonuclease activity"/>
    <property type="evidence" value="ECO:0007669"/>
    <property type="project" value="TreeGrafter"/>
</dbReference>
<dbReference type="PANTHER" id="PTHR11252">
    <property type="entry name" value="POLYRIBONUCLEOTIDE NUCLEOTIDYLTRANSFERASE"/>
    <property type="match status" value="1"/>
</dbReference>
<dbReference type="PANTHER" id="PTHR11252:SF0">
    <property type="entry name" value="POLYRIBONUCLEOTIDE NUCLEOTIDYLTRANSFERASE 1, MITOCHONDRIAL"/>
    <property type="match status" value="1"/>
</dbReference>
<dbReference type="InterPro" id="IPR012340">
    <property type="entry name" value="NA-bd_OB-fold"/>
</dbReference>
<dbReference type="GO" id="GO:0006402">
    <property type="term" value="P:mRNA catabolic process"/>
    <property type="evidence" value="ECO:0007669"/>
    <property type="project" value="InterPro"/>
</dbReference>
<dbReference type="SMART" id="SM00316">
    <property type="entry name" value="S1"/>
    <property type="match status" value="1"/>
</dbReference>
<dbReference type="GO" id="GO:0003723">
    <property type="term" value="F:RNA binding"/>
    <property type="evidence" value="ECO:0007669"/>
    <property type="project" value="UniProtKB-KW"/>
</dbReference>
<dbReference type="Pfam" id="PF00013">
    <property type="entry name" value="KH_1"/>
    <property type="match status" value="1"/>
</dbReference>
<feature type="domain" description="S1 motif" evidence="5">
    <location>
        <begin position="68"/>
        <end position="136"/>
    </location>
</feature>
<keyword evidence="4" id="KW-0694">RNA-binding</keyword>
<evidence type="ECO:0000256" key="1">
    <source>
        <dbReference type="ARBA" id="ARBA00022679"/>
    </source>
</evidence>
<dbReference type="CDD" id="cd04472">
    <property type="entry name" value="S1_PNPase"/>
    <property type="match status" value="1"/>
</dbReference>
<evidence type="ECO:0000256" key="4">
    <source>
        <dbReference type="ARBA" id="ARBA00022884"/>
    </source>
</evidence>